<dbReference type="InterPro" id="IPR006059">
    <property type="entry name" value="SBP"/>
</dbReference>
<dbReference type="GO" id="GO:0055052">
    <property type="term" value="C:ATP-binding cassette (ABC) transporter complex, substrate-binding subunit-containing"/>
    <property type="evidence" value="ECO:0007669"/>
    <property type="project" value="TreeGrafter"/>
</dbReference>
<name>A0A6J6FHJ4_9ZZZZ</name>
<comment type="similarity">
    <text evidence="1">Belongs to the bacterial solute-binding protein 1 family.</text>
</comment>
<dbReference type="GO" id="GO:0015768">
    <property type="term" value="P:maltose transport"/>
    <property type="evidence" value="ECO:0007669"/>
    <property type="project" value="TreeGrafter"/>
</dbReference>
<proteinExistence type="inferred from homology"/>
<dbReference type="Pfam" id="PF13416">
    <property type="entry name" value="SBP_bac_8"/>
    <property type="match status" value="1"/>
</dbReference>
<evidence type="ECO:0000256" key="1">
    <source>
        <dbReference type="ARBA" id="ARBA00008520"/>
    </source>
</evidence>
<dbReference type="EMBL" id="CAEZTT010000155">
    <property type="protein sequence ID" value="CAB4583888.1"/>
    <property type="molecule type" value="Genomic_DNA"/>
</dbReference>
<dbReference type="PANTHER" id="PTHR30061">
    <property type="entry name" value="MALTOSE-BINDING PERIPLASMIC PROTEIN"/>
    <property type="match status" value="1"/>
</dbReference>
<keyword evidence="2" id="KW-0813">Transport</keyword>
<evidence type="ECO:0000313" key="4">
    <source>
        <dbReference type="EMBL" id="CAB4583888.1"/>
    </source>
</evidence>
<dbReference type="SUPFAM" id="SSF53850">
    <property type="entry name" value="Periplasmic binding protein-like II"/>
    <property type="match status" value="1"/>
</dbReference>
<dbReference type="GO" id="GO:1901982">
    <property type="term" value="F:maltose binding"/>
    <property type="evidence" value="ECO:0007669"/>
    <property type="project" value="TreeGrafter"/>
</dbReference>
<reference evidence="4" key="1">
    <citation type="submission" date="2020-05" db="EMBL/GenBank/DDBJ databases">
        <authorList>
            <person name="Chiriac C."/>
            <person name="Salcher M."/>
            <person name="Ghai R."/>
            <person name="Kavagutti S V."/>
        </authorList>
    </citation>
    <scope>NUCLEOTIDE SEQUENCE</scope>
</reference>
<dbReference type="AlphaFoldDB" id="A0A6J6FHJ4"/>
<sequence length="417" mass="43565">MLGNKFVKGLAVTAGLALTAGLIVAPASAATKEIVIWADETRGPKLTTLFKANPRAVAGYKVKVVTYSSFSALKDAFDKSTIGAGPDIVYGASDWTASNVKNGKFAPISVPGSFKARYSKSDLDLLSRDGKLYGVPLDINAPAMAYNPAIVKSKPNTFGDMVDFYNANKAKYDFGMCITDGGIAWAGHGLFSALGGGAYQFKNGQIDKSNPFDKAALTANIKRFLLDSSGKSNGFLKNINGGVCKTQFAAGKVPFAIVGQWEIPTYEAAKIRPALMAVPGPTAGTSGKFLGGVSAAFLTSSAKAHGVEVGAKSLITRFIGSTQGQLKYQQLEKRASAEKGAAKAQIGLWTKAFAQALSGNTVPEVGSVLGSNAGGSSYWDAAGNFWDAILSGKDVATEVDKFHTLLKKNLDAGAKDL</sequence>
<keyword evidence="3" id="KW-0732">Signal</keyword>
<accession>A0A6J6FHJ4</accession>
<dbReference type="GO" id="GO:0042956">
    <property type="term" value="P:maltodextrin transmembrane transport"/>
    <property type="evidence" value="ECO:0007669"/>
    <property type="project" value="TreeGrafter"/>
</dbReference>
<evidence type="ECO:0000256" key="2">
    <source>
        <dbReference type="ARBA" id="ARBA00022448"/>
    </source>
</evidence>
<organism evidence="4">
    <name type="scientific">freshwater metagenome</name>
    <dbReference type="NCBI Taxonomy" id="449393"/>
    <lineage>
        <taxon>unclassified sequences</taxon>
        <taxon>metagenomes</taxon>
        <taxon>ecological metagenomes</taxon>
    </lineage>
</organism>
<dbReference type="PANTHER" id="PTHR30061:SF50">
    <property type="entry name" value="MALTOSE_MALTODEXTRIN-BINDING PERIPLASMIC PROTEIN"/>
    <property type="match status" value="1"/>
</dbReference>
<gene>
    <name evidence="4" type="ORF">UFOPK1726_01100</name>
</gene>
<evidence type="ECO:0000256" key="3">
    <source>
        <dbReference type="ARBA" id="ARBA00022729"/>
    </source>
</evidence>
<protein>
    <submittedName>
        <fullName evidence="4">Unannotated protein</fullName>
    </submittedName>
</protein>
<dbReference type="Gene3D" id="3.40.190.10">
    <property type="entry name" value="Periplasmic binding protein-like II"/>
    <property type="match status" value="2"/>
</dbReference>